<accession>A0A549T123</accession>
<evidence type="ECO:0000313" key="3">
    <source>
        <dbReference type="Proteomes" id="UP000316801"/>
    </source>
</evidence>
<sequence>MKLLALLGASCAVGIAPAVAGPRENALNHIAQVVAINQLCPSLEPQTGPIALMATRFGIDFKRDETELRTQVLNQMAPWTGQPTESACIAGLMLYGPNGANVPGLLKQK</sequence>
<feature type="signal peptide" evidence="1">
    <location>
        <begin position="1"/>
        <end position="20"/>
    </location>
</feature>
<name>A0A549T123_9HYPH</name>
<dbReference type="EMBL" id="VJMG01000065">
    <property type="protein sequence ID" value="TRL35518.1"/>
    <property type="molecule type" value="Genomic_DNA"/>
</dbReference>
<gene>
    <name evidence="2" type="ORF">FNA46_20175</name>
</gene>
<dbReference type="Proteomes" id="UP000316801">
    <property type="component" value="Unassembled WGS sequence"/>
</dbReference>
<keyword evidence="3" id="KW-1185">Reference proteome</keyword>
<comment type="caution">
    <text evidence="2">The sequence shown here is derived from an EMBL/GenBank/DDBJ whole genome shotgun (WGS) entry which is preliminary data.</text>
</comment>
<feature type="chain" id="PRO_5021698000" evidence="1">
    <location>
        <begin position="21"/>
        <end position="109"/>
    </location>
</feature>
<evidence type="ECO:0000313" key="2">
    <source>
        <dbReference type="EMBL" id="TRL35518.1"/>
    </source>
</evidence>
<keyword evidence="1" id="KW-0732">Signal</keyword>
<evidence type="ECO:0000256" key="1">
    <source>
        <dbReference type="SAM" id="SignalP"/>
    </source>
</evidence>
<protein>
    <submittedName>
        <fullName evidence="2">Uncharacterized protein</fullName>
    </submittedName>
</protein>
<organism evidence="2 3">
    <name type="scientific">Rhizobium straminoryzae</name>
    <dbReference type="NCBI Taxonomy" id="1387186"/>
    <lineage>
        <taxon>Bacteria</taxon>
        <taxon>Pseudomonadati</taxon>
        <taxon>Pseudomonadota</taxon>
        <taxon>Alphaproteobacteria</taxon>
        <taxon>Hyphomicrobiales</taxon>
        <taxon>Rhizobiaceae</taxon>
        <taxon>Rhizobium/Agrobacterium group</taxon>
        <taxon>Rhizobium</taxon>
    </lineage>
</organism>
<dbReference type="RefSeq" id="WP_143127008.1">
    <property type="nucleotide sequence ID" value="NZ_VJMG01000065.1"/>
</dbReference>
<reference evidence="2 3" key="1">
    <citation type="submission" date="2019-07" db="EMBL/GenBank/DDBJ databases">
        <title>Ln-dependent methylotrophs.</title>
        <authorList>
            <person name="Tani A."/>
        </authorList>
    </citation>
    <scope>NUCLEOTIDE SEQUENCE [LARGE SCALE GENOMIC DNA]</scope>
    <source>
        <strain evidence="2 3">SM12</strain>
    </source>
</reference>
<proteinExistence type="predicted"/>
<dbReference type="AlphaFoldDB" id="A0A549T123"/>